<comment type="caution">
    <text evidence="8">The sequence shown here is derived from an EMBL/GenBank/DDBJ whole genome shotgun (WGS) entry which is preliminary data.</text>
</comment>
<keyword evidence="3" id="KW-0813">Transport</keyword>
<feature type="transmembrane region" description="Helical" evidence="7">
    <location>
        <begin position="162"/>
        <end position="182"/>
    </location>
</feature>
<evidence type="ECO:0000256" key="6">
    <source>
        <dbReference type="ARBA" id="ARBA00023136"/>
    </source>
</evidence>
<gene>
    <name evidence="8" type="ORF">NESM_000325400</name>
</gene>
<feature type="transmembrane region" description="Helical" evidence="7">
    <location>
        <begin position="12"/>
        <end position="32"/>
    </location>
</feature>
<feature type="transmembrane region" description="Helical" evidence="7">
    <location>
        <begin position="337"/>
        <end position="362"/>
    </location>
</feature>
<keyword evidence="9" id="KW-1185">Reference proteome</keyword>
<dbReference type="InterPro" id="IPR036259">
    <property type="entry name" value="MFS_trans_sf"/>
</dbReference>
<evidence type="ECO:0000256" key="4">
    <source>
        <dbReference type="ARBA" id="ARBA00022692"/>
    </source>
</evidence>
<comment type="similarity">
    <text evidence="2">Belongs to the SLC29A/ENT transporter (TC 2.A.57) family.</text>
</comment>
<dbReference type="PANTHER" id="PTHR10332:SF10">
    <property type="entry name" value="EQUILIBRATIVE NUCLEOSIDE TRANSPORTER 4"/>
    <property type="match status" value="1"/>
</dbReference>
<keyword evidence="6 7" id="KW-0472">Membrane</keyword>
<dbReference type="GO" id="GO:0005886">
    <property type="term" value="C:plasma membrane"/>
    <property type="evidence" value="ECO:0007669"/>
    <property type="project" value="TreeGrafter"/>
</dbReference>
<name>A0AAW0EL29_9TRYP</name>
<dbReference type="Proteomes" id="UP001430356">
    <property type="component" value="Unassembled WGS sequence"/>
</dbReference>
<dbReference type="EMBL" id="JAECZO010000031">
    <property type="protein sequence ID" value="KAK7194122.1"/>
    <property type="molecule type" value="Genomic_DNA"/>
</dbReference>
<evidence type="ECO:0000313" key="8">
    <source>
        <dbReference type="EMBL" id="KAK7194122.1"/>
    </source>
</evidence>
<protein>
    <submittedName>
        <fullName evidence="8">Nucleoside transporter</fullName>
    </submittedName>
</protein>
<feature type="transmembrane region" description="Helical" evidence="7">
    <location>
        <begin position="399"/>
        <end position="422"/>
    </location>
</feature>
<evidence type="ECO:0000256" key="2">
    <source>
        <dbReference type="ARBA" id="ARBA00007965"/>
    </source>
</evidence>
<dbReference type="AlphaFoldDB" id="A0AAW0EL29"/>
<dbReference type="GO" id="GO:0005337">
    <property type="term" value="F:nucleoside transmembrane transporter activity"/>
    <property type="evidence" value="ECO:0007669"/>
    <property type="project" value="InterPro"/>
</dbReference>
<dbReference type="PANTHER" id="PTHR10332">
    <property type="entry name" value="EQUILIBRATIVE NUCLEOSIDE TRANSPORTER"/>
    <property type="match status" value="1"/>
</dbReference>
<keyword evidence="4 7" id="KW-0812">Transmembrane</keyword>
<dbReference type="Pfam" id="PF01733">
    <property type="entry name" value="Nucleoside_tran"/>
    <property type="match status" value="1"/>
</dbReference>
<evidence type="ECO:0000256" key="5">
    <source>
        <dbReference type="ARBA" id="ARBA00022989"/>
    </source>
</evidence>
<dbReference type="SUPFAM" id="SSF103473">
    <property type="entry name" value="MFS general substrate transporter"/>
    <property type="match status" value="1"/>
</dbReference>
<reference evidence="8 9" key="1">
    <citation type="journal article" date="2021" name="MBio">
        <title>A New Model Trypanosomatid, Novymonas esmeraldas: Genomic Perception of Its 'Candidatus Pandoraea novymonadis' Endosymbiont.</title>
        <authorList>
            <person name="Zakharova A."/>
            <person name="Saura A."/>
            <person name="Butenko A."/>
            <person name="Podesvova L."/>
            <person name="Warmusova S."/>
            <person name="Kostygov A.Y."/>
            <person name="Nenarokova A."/>
            <person name="Lukes J."/>
            <person name="Opperdoes F.R."/>
            <person name="Yurchenko V."/>
        </authorList>
    </citation>
    <scope>NUCLEOTIDE SEQUENCE [LARGE SCALE GENOMIC DNA]</scope>
    <source>
        <strain evidence="8 9">E262AT.01</strain>
    </source>
</reference>
<evidence type="ECO:0000256" key="7">
    <source>
        <dbReference type="SAM" id="Phobius"/>
    </source>
</evidence>
<evidence type="ECO:0000313" key="9">
    <source>
        <dbReference type="Proteomes" id="UP001430356"/>
    </source>
</evidence>
<feature type="transmembrane region" description="Helical" evidence="7">
    <location>
        <begin position="121"/>
        <end position="141"/>
    </location>
</feature>
<comment type="subcellular location">
    <subcellularLocation>
        <location evidence="1">Membrane</location>
        <topology evidence="1">Multi-pass membrane protein</topology>
    </subcellularLocation>
</comment>
<feature type="transmembrane region" description="Helical" evidence="7">
    <location>
        <begin position="92"/>
        <end position="115"/>
    </location>
</feature>
<keyword evidence="5 7" id="KW-1133">Transmembrane helix</keyword>
<proteinExistence type="inferred from homology"/>
<sequence>MTFLSFHGFSDAFVFVTSLLVGVSMIMGVNAVNSAPSFMLNYFQYIDQDENAVAKNPRFWTNVLTFYTVVTQVTQTLLEPTNLTRFFQRFSLVFRLEMATVLMLVELLVVVVMPHTCRSESAAMAGLIIAALIGGVGRAYFENTCYALYGPFPAKFLTGVMIGVPVSGALVSILQIILLASMENTYHSILAESIIYFATSIGVIFIAGVCVILLQFNSFARRYVAEFRSERGAWANVYCNVDNEHHGRTAAPSSPEPMEHHDESYTAAADGAVTLSESTEPAMGELQVQSIGVGKKLEAGRGTDSDDGEPEEPQAVGDLTTAELLQEVKLWPVVQKVYPMMIACFLTFAVTCLMYPGVLIAVDSADNWYTTLVMAVYNFGDLAGRLLSMWKRLWPSSRVILIASIVRIIFIPLLVLCAVHKIPSHAAPYVFTALMGVSNGFVGTLSMVYSPETPGLTTDAERISAGQLTGVCLLCGCSVGSLLQLAIVLGFN</sequence>
<evidence type="ECO:0000256" key="3">
    <source>
        <dbReference type="ARBA" id="ARBA00022448"/>
    </source>
</evidence>
<feature type="transmembrane region" description="Helical" evidence="7">
    <location>
        <begin position="194"/>
        <end position="214"/>
    </location>
</feature>
<evidence type="ECO:0000256" key="1">
    <source>
        <dbReference type="ARBA" id="ARBA00004141"/>
    </source>
</evidence>
<dbReference type="InterPro" id="IPR002259">
    <property type="entry name" value="Eqnu_transpt"/>
</dbReference>
<feature type="transmembrane region" description="Helical" evidence="7">
    <location>
        <begin position="428"/>
        <end position="449"/>
    </location>
</feature>
<organism evidence="8 9">
    <name type="scientific">Novymonas esmeraldas</name>
    <dbReference type="NCBI Taxonomy" id="1808958"/>
    <lineage>
        <taxon>Eukaryota</taxon>
        <taxon>Discoba</taxon>
        <taxon>Euglenozoa</taxon>
        <taxon>Kinetoplastea</taxon>
        <taxon>Metakinetoplastina</taxon>
        <taxon>Trypanosomatida</taxon>
        <taxon>Trypanosomatidae</taxon>
        <taxon>Novymonas</taxon>
    </lineage>
</organism>
<feature type="transmembrane region" description="Helical" evidence="7">
    <location>
        <begin position="470"/>
        <end position="491"/>
    </location>
</feature>
<accession>A0AAW0EL29</accession>